<dbReference type="Proteomes" id="UP001165653">
    <property type="component" value="Unassembled WGS sequence"/>
</dbReference>
<dbReference type="RefSeq" id="WP_264516079.1">
    <property type="nucleotide sequence ID" value="NZ_JAPDDR010000016.1"/>
</dbReference>
<protein>
    <recommendedName>
        <fullName evidence="3">DUF4034 domain-containing protein</fullName>
    </recommendedName>
</protein>
<dbReference type="EMBL" id="JAPDDR010000016">
    <property type="protein sequence ID" value="MCW1916502.1"/>
    <property type="molecule type" value="Genomic_DNA"/>
</dbReference>
<accession>A0ABT3GA33</accession>
<gene>
    <name evidence="1" type="ORF">OJ996_23140</name>
</gene>
<comment type="caution">
    <text evidence="1">The sequence shown here is derived from an EMBL/GenBank/DDBJ whole genome shotgun (WGS) entry which is preliminary data.</text>
</comment>
<evidence type="ECO:0000313" key="2">
    <source>
        <dbReference type="Proteomes" id="UP001165653"/>
    </source>
</evidence>
<evidence type="ECO:0008006" key="3">
    <source>
        <dbReference type="Google" id="ProtNLM"/>
    </source>
</evidence>
<evidence type="ECO:0000313" key="1">
    <source>
        <dbReference type="EMBL" id="MCW1916502.1"/>
    </source>
</evidence>
<proteinExistence type="predicted"/>
<reference evidence="1" key="1">
    <citation type="submission" date="2022-10" db="EMBL/GenBank/DDBJ databases">
        <title>Luteolibacter sp. GHJ8, whole genome shotgun sequencing project.</title>
        <authorList>
            <person name="Zhao G."/>
            <person name="Shen L."/>
        </authorList>
    </citation>
    <scope>NUCLEOTIDE SEQUENCE</scope>
    <source>
        <strain evidence="1">GHJ8</strain>
    </source>
</reference>
<sequence length="343" mass="39109">MKRRLWLLPPLLAVAGYLSSDAVVAAKQSGDRKEVAKGREREERPRFTMEQAMEELSGDYQANPGVIIEEVPEEDLKQRLLSLGKLREDQSQVDRDYYRQKDYYEMEYRLAAYELVERIQREGVEWIEQNLPDLRLIAMQAWAMADPEAAWQAIIHSKRQPPCDPFTLMEALKNRAKANDGTLKQACLEVPWELFSYCDYDAVGLRVDPRMYPHHVVSFYSSDELAPWIESGAAQAIASQGLELHGFFESWSRDDAPAALRAWPDWPATSSHARDFAAMLEMYADGETPNAEIVKILEEYSPEQRAKAAAAITNKGRSKDPFALDLTRYYPALGLPVPELPPR</sequence>
<name>A0ABT3GA33_9BACT</name>
<keyword evidence="2" id="KW-1185">Reference proteome</keyword>
<organism evidence="1 2">
    <name type="scientific">Luteolibacter rhizosphaerae</name>
    <dbReference type="NCBI Taxonomy" id="2989719"/>
    <lineage>
        <taxon>Bacteria</taxon>
        <taxon>Pseudomonadati</taxon>
        <taxon>Verrucomicrobiota</taxon>
        <taxon>Verrucomicrobiia</taxon>
        <taxon>Verrucomicrobiales</taxon>
        <taxon>Verrucomicrobiaceae</taxon>
        <taxon>Luteolibacter</taxon>
    </lineage>
</organism>